<dbReference type="EMBL" id="JBBPBK010000009">
    <property type="protein sequence ID" value="KAK9277951.1"/>
    <property type="molecule type" value="Genomic_DNA"/>
</dbReference>
<feature type="region of interest" description="Disordered" evidence="2">
    <location>
        <begin position="1"/>
        <end position="47"/>
    </location>
</feature>
<feature type="region of interest" description="Disordered" evidence="2">
    <location>
        <begin position="284"/>
        <end position="329"/>
    </location>
</feature>
<organism evidence="4 5">
    <name type="scientific">Liquidambar formosana</name>
    <name type="common">Formosan gum</name>
    <dbReference type="NCBI Taxonomy" id="63359"/>
    <lineage>
        <taxon>Eukaryota</taxon>
        <taxon>Viridiplantae</taxon>
        <taxon>Streptophyta</taxon>
        <taxon>Embryophyta</taxon>
        <taxon>Tracheophyta</taxon>
        <taxon>Spermatophyta</taxon>
        <taxon>Magnoliopsida</taxon>
        <taxon>eudicotyledons</taxon>
        <taxon>Gunneridae</taxon>
        <taxon>Pentapetalae</taxon>
        <taxon>Saxifragales</taxon>
        <taxon>Altingiaceae</taxon>
        <taxon>Liquidambar</taxon>
    </lineage>
</organism>
<name>A0AAP0RKY6_LIQFO</name>
<protein>
    <recommendedName>
        <fullName evidence="3">DUF1421 domain-containing protein</fullName>
    </recommendedName>
</protein>
<gene>
    <name evidence="4" type="ORF">L1049_027508</name>
</gene>
<dbReference type="InterPro" id="IPR010820">
    <property type="entry name" value="DUF1421"/>
</dbReference>
<feature type="compositionally biased region" description="Acidic residues" evidence="2">
    <location>
        <begin position="28"/>
        <end position="38"/>
    </location>
</feature>
<keyword evidence="1" id="KW-0175">Coiled coil</keyword>
<feature type="region of interest" description="Disordered" evidence="2">
    <location>
        <begin position="179"/>
        <end position="246"/>
    </location>
</feature>
<comment type="caution">
    <text evidence="4">The sequence shown here is derived from an EMBL/GenBank/DDBJ whole genome shotgun (WGS) entry which is preliminary data.</text>
</comment>
<dbReference type="AlphaFoldDB" id="A0AAP0RKY6"/>
<feature type="coiled-coil region" evidence="1">
    <location>
        <begin position="98"/>
        <end position="132"/>
    </location>
</feature>
<evidence type="ECO:0000259" key="3">
    <source>
        <dbReference type="Pfam" id="PF07223"/>
    </source>
</evidence>
<dbReference type="Proteomes" id="UP001415857">
    <property type="component" value="Unassembled WGS sequence"/>
</dbReference>
<keyword evidence="5" id="KW-1185">Reference proteome</keyword>
<feature type="compositionally biased region" description="Low complexity" evidence="2">
    <location>
        <begin position="232"/>
        <end position="241"/>
    </location>
</feature>
<feature type="compositionally biased region" description="Polar residues" evidence="2">
    <location>
        <begin position="187"/>
        <end position="201"/>
    </location>
</feature>
<sequence>MKTSEFMDKQIMELSRSHSHDFSGFDSPPEDDDEEEEEDHRSYGVNKDDLLPTYDLHSFRNCSSTDHIDSAKVARKKVGTLCDAAFISVIDRKIKEHADNLMHAVEGISARISQLESRTRHLENSMDELKESAEYNHGSIDGKLTQLENILREVHGGVQDLRDKQEIAEAQLQLAKLQVSKGDPQTKKQNSTIQTDTMQEMSSSAPQQSHQPPPIPVNFSHPFPALLPNAPPYSSAPQQSHQPPPIPVNFTQPFPALVPNAPPYLPHQNPTPAAAQLPPKLHQNEVSTFPQPDSYYPAPAPTPETTHQQYYMNPTQQSHPPPPAPHQPYQLASQVPQISQATQLPQPQSYPITVNPQVRAPLGHHPEGTAYMPSQIYHQSIQQSSPQQPHMAPPTQQFYVASTQQMHDQTSSRPNSEIPTGYSSPPGHTDFNDLYSYSRGSSSRYGKSTMKPSQLSPPPLVSSGGSSYPQLPTAQILPYALPTASSVSGGSGSGGTGNRDPIDDLVDKVTAMGFRRDLVRATVKKLKENGQSVDLNVILDKLDE</sequence>
<feature type="region of interest" description="Disordered" evidence="2">
    <location>
        <begin position="402"/>
        <end position="469"/>
    </location>
</feature>
<accession>A0AAP0RKY6</accession>
<feature type="compositionally biased region" description="Polar residues" evidence="2">
    <location>
        <begin position="402"/>
        <end position="423"/>
    </location>
</feature>
<reference evidence="4 5" key="1">
    <citation type="journal article" date="2024" name="Plant J.">
        <title>Genome sequences and population genomics reveal climatic adaptation and genomic divergence between two closely related sweetgum species.</title>
        <authorList>
            <person name="Xu W.Q."/>
            <person name="Ren C.Q."/>
            <person name="Zhang X.Y."/>
            <person name="Comes H.P."/>
            <person name="Liu X.H."/>
            <person name="Li Y.G."/>
            <person name="Kettle C.J."/>
            <person name="Jalonen R."/>
            <person name="Gaisberger H."/>
            <person name="Ma Y.Z."/>
            <person name="Qiu Y.X."/>
        </authorList>
    </citation>
    <scope>NUCLEOTIDE SEQUENCE [LARGE SCALE GENOMIC DNA]</scope>
    <source>
        <strain evidence="4">Hangzhou</strain>
    </source>
</reference>
<evidence type="ECO:0000313" key="5">
    <source>
        <dbReference type="Proteomes" id="UP001415857"/>
    </source>
</evidence>
<dbReference type="Pfam" id="PF07223">
    <property type="entry name" value="DUF1421"/>
    <property type="match status" value="1"/>
</dbReference>
<evidence type="ECO:0000256" key="1">
    <source>
        <dbReference type="SAM" id="Coils"/>
    </source>
</evidence>
<dbReference type="PANTHER" id="PTHR31805:SF15">
    <property type="entry name" value="DUF1421 DOMAIN-CONTAINING PROTEIN"/>
    <property type="match status" value="1"/>
</dbReference>
<feature type="compositionally biased region" description="Low complexity" evidence="2">
    <location>
        <begin position="435"/>
        <end position="446"/>
    </location>
</feature>
<feature type="domain" description="DUF1421" evidence="3">
    <location>
        <begin position="502"/>
        <end position="543"/>
    </location>
</feature>
<feature type="region of interest" description="Disordered" evidence="2">
    <location>
        <begin position="484"/>
        <end position="503"/>
    </location>
</feature>
<evidence type="ECO:0000313" key="4">
    <source>
        <dbReference type="EMBL" id="KAK9277951.1"/>
    </source>
</evidence>
<proteinExistence type="predicted"/>
<feature type="compositionally biased region" description="Basic and acidic residues" evidence="2">
    <location>
        <begin position="1"/>
        <end position="23"/>
    </location>
</feature>
<dbReference type="PANTHER" id="PTHR31805">
    <property type="entry name" value="RECEPTOR-LIKE KINASE, PUTATIVE (DUF1421)-RELATED"/>
    <property type="match status" value="1"/>
</dbReference>
<evidence type="ECO:0000256" key="2">
    <source>
        <dbReference type="SAM" id="MobiDB-lite"/>
    </source>
</evidence>